<reference evidence="1 2" key="1">
    <citation type="submission" date="2016-02" db="EMBL/GenBank/DDBJ databases">
        <authorList>
            <person name="Wen L."/>
            <person name="He K."/>
            <person name="Yang H."/>
        </authorList>
    </citation>
    <scope>NUCLEOTIDE SEQUENCE [LARGE SCALE GENOMIC DNA]</scope>
    <source>
        <strain evidence="1 2">GED7880</strain>
    </source>
</reference>
<comment type="caution">
    <text evidence="1">The sequence shown here is derived from an EMBL/GenBank/DDBJ whole genome shotgun (WGS) entry which is preliminary data.</text>
</comment>
<gene>
    <name evidence="1" type="ORF">HMPREF3202_00711</name>
</gene>
<organism evidence="1 2">
    <name type="scientific">Prevotella bivia</name>
    <dbReference type="NCBI Taxonomy" id="28125"/>
    <lineage>
        <taxon>Bacteria</taxon>
        <taxon>Pseudomonadati</taxon>
        <taxon>Bacteroidota</taxon>
        <taxon>Bacteroidia</taxon>
        <taxon>Bacteroidales</taxon>
        <taxon>Prevotellaceae</taxon>
        <taxon>Prevotella</taxon>
    </lineage>
</organism>
<dbReference type="Proteomes" id="UP000070093">
    <property type="component" value="Unassembled WGS sequence"/>
</dbReference>
<proteinExistence type="predicted"/>
<evidence type="ECO:0000313" key="1">
    <source>
        <dbReference type="EMBL" id="KXO17949.1"/>
    </source>
</evidence>
<sequence>MPNNNKYFLIPCFLMAKLVYFIEKAKVNSSFPFFIAIFASIIYENIH</sequence>
<dbReference type="AlphaFoldDB" id="A0A137SZZ3"/>
<dbReference type="EMBL" id="LTAG01000025">
    <property type="protein sequence ID" value="KXO17949.1"/>
    <property type="molecule type" value="Genomic_DNA"/>
</dbReference>
<name>A0A137SZZ3_9BACT</name>
<protein>
    <submittedName>
        <fullName evidence="1">Uncharacterized protein</fullName>
    </submittedName>
</protein>
<accession>A0A137SZZ3</accession>
<evidence type="ECO:0000313" key="2">
    <source>
        <dbReference type="Proteomes" id="UP000070093"/>
    </source>
</evidence>